<evidence type="ECO:0000256" key="2">
    <source>
        <dbReference type="ARBA" id="ARBA00016807"/>
    </source>
</evidence>
<evidence type="ECO:0000259" key="6">
    <source>
        <dbReference type="Pfam" id="PF13873"/>
    </source>
</evidence>
<evidence type="ECO:0000313" key="7">
    <source>
        <dbReference type="EMBL" id="KAF6214890.1"/>
    </source>
</evidence>
<dbReference type="InterPro" id="IPR028002">
    <property type="entry name" value="Myb_DNA-bind_5"/>
</dbReference>
<dbReference type="Pfam" id="PF13873">
    <property type="entry name" value="Myb_DNA-bind_5"/>
    <property type="match status" value="1"/>
</dbReference>
<gene>
    <name evidence="7" type="ORF">GE061_009635</name>
</gene>
<accession>A0A8S9Y0S2</accession>
<evidence type="ECO:0000313" key="8">
    <source>
        <dbReference type="Proteomes" id="UP000466442"/>
    </source>
</evidence>
<comment type="caution">
    <text evidence="7">The sequence shown here is derived from an EMBL/GenBank/DDBJ whole genome shotgun (WGS) entry which is preliminary data.</text>
</comment>
<dbReference type="PANTHER" id="PTHR21411">
    <property type="entry name" value="APONTIC"/>
    <property type="match status" value="1"/>
</dbReference>
<evidence type="ECO:0000256" key="4">
    <source>
        <dbReference type="ARBA" id="ARBA00023163"/>
    </source>
</evidence>
<dbReference type="OrthoDB" id="6626591at2759"/>
<evidence type="ECO:0000256" key="5">
    <source>
        <dbReference type="ARBA" id="ARBA00025466"/>
    </source>
</evidence>
<dbReference type="PANTHER" id="PTHR21411:SF0">
    <property type="entry name" value="REGULATORY PROTEIN ZESTE"/>
    <property type="match status" value="1"/>
</dbReference>
<protein>
    <recommendedName>
        <fullName evidence="2">Regulatory protein zeste</fullName>
    </recommendedName>
</protein>
<evidence type="ECO:0000256" key="3">
    <source>
        <dbReference type="ARBA" id="ARBA00023015"/>
    </source>
</evidence>
<name>A0A8S9Y0S2_APOLU</name>
<organism evidence="7 8">
    <name type="scientific">Apolygus lucorum</name>
    <name type="common">Small green plant bug</name>
    <name type="synonym">Lygocoris lucorum</name>
    <dbReference type="NCBI Taxonomy" id="248454"/>
    <lineage>
        <taxon>Eukaryota</taxon>
        <taxon>Metazoa</taxon>
        <taxon>Ecdysozoa</taxon>
        <taxon>Arthropoda</taxon>
        <taxon>Hexapoda</taxon>
        <taxon>Insecta</taxon>
        <taxon>Pterygota</taxon>
        <taxon>Neoptera</taxon>
        <taxon>Paraneoptera</taxon>
        <taxon>Hemiptera</taxon>
        <taxon>Heteroptera</taxon>
        <taxon>Panheteroptera</taxon>
        <taxon>Cimicomorpha</taxon>
        <taxon>Miridae</taxon>
        <taxon>Mirini</taxon>
        <taxon>Apolygus</taxon>
    </lineage>
</organism>
<keyword evidence="4" id="KW-0804">Transcription</keyword>
<dbReference type="Proteomes" id="UP000466442">
    <property type="component" value="Unassembled WGS sequence"/>
</dbReference>
<sequence length="123" mass="14144">MKYRGVIENKKSDAVSVLEKKQVWEMVTEEFNSSAEPHNNRTSAQLRKLWDNIKFKRKMELAAERRQILKTGGGPQMPVVEEDMASFEAVADGHPRDRSSPLLISEGYFVPRRFPTAVTPLRR</sequence>
<evidence type="ECO:0000256" key="1">
    <source>
        <dbReference type="ARBA" id="ARBA00011764"/>
    </source>
</evidence>
<dbReference type="AlphaFoldDB" id="A0A8S9Y0S2"/>
<proteinExistence type="predicted"/>
<feature type="domain" description="Myb/SANT-like DNA-binding" evidence="6">
    <location>
        <begin position="2"/>
        <end position="62"/>
    </location>
</feature>
<keyword evidence="8" id="KW-1185">Reference proteome</keyword>
<keyword evidence="3" id="KW-0805">Transcription regulation</keyword>
<comment type="function">
    <text evidence="5">Involved in transvection phenomena (= synapsis-dependent gene expression), where the synaptic pairing of chromosomes carrying genes with which zeste interacts influences the expression of these genes. Zeste binds to DNA and stimulates transcription from a nearby promoter.</text>
</comment>
<comment type="subunit">
    <text evidence="1">Self-associates forming complexes of several hundred monomers.</text>
</comment>
<dbReference type="EMBL" id="WIXP02000002">
    <property type="protein sequence ID" value="KAF6214890.1"/>
    <property type="molecule type" value="Genomic_DNA"/>
</dbReference>
<reference evidence="7" key="1">
    <citation type="journal article" date="2021" name="Mol. Ecol. Resour.">
        <title>Apolygus lucorum genome provides insights into omnivorousness and mesophyll feeding.</title>
        <authorList>
            <person name="Liu Y."/>
            <person name="Liu H."/>
            <person name="Wang H."/>
            <person name="Huang T."/>
            <person name="Liu B."/>
            <person name="Yang B."/>
            <person name="Yin L."/>
            <person name="Li B."/>
            <person name="Zhang Y."/>
            <person name="Zhang S."/>
            <person name="Jiang F."/>
            <person name="Zhang X."/>
            <person name="Ren Y."/>
            <person name="Wang B."/>
            <person name="Wang S."/>
            <person name="Lu Y."/>
            <person name="Wu K."/>
            <person name="Fan W."/>
            <person name="Wang G."/>
        </authorList>
    </citation>
    <scope>NUCLEOTIDE SEQUENCE</scope>
    <source>
        <strain evidence="7">12Hb</strain>
    </source>
</reference>